<dbReference type="Gene3D" id="3.40.50.2020">
    <property type="match status" value="1"/>
</dbReference>
<evidence type="ECO:0000313" key="3">
    <source>
        <dbReference type="EMBL" id="ABZ70070.1"/>
    </source>
</evidence>
<dbReference type="KEGG" id="cak:Caul_0939"/>
<evidence type="ECO:0000259" key="2">
    <source>
        <dbReference type="Pfam" id="PF00156"/>
    </source>
</evidence>
<dbReference type="InterPro" id="IPR051910">
    <property type="entry name" value="ComF/GntX_DNA_util-trans"/>
</dbReference>
<gene>
    <name evidence="3" type="ordered locus">Caul_0939</name>
</gene>
<feature type="domain" description="Phosphoribosyltransferase" evidence="2">
    <location>
        <begin position="134"/>
        <end position="207"/>
    </location>
</feature>
<protein>
    <submittedName>
        <fullName evidence="3">Phosphoribosyltransferase</fullName>
    </submittedName>
</protein>
<organism evidence="3">
    <name type="scientific">Caulobacter sp. (strain K31)</name>
    <dbReference type="NCBI Taxonomy" id="366602"/>
    <lineage>
        <taxon>Bacteria</taxon>
        <taxon>Pseudomonadati</taxon>
        <taxon>Pseudomonadota</taxon>
        <taxon>Alphaproteobacteria</taxon>
        <taxon>Caulobacterales</taxon>
        <taxon>Caulobacteraceae</taxon>
        <taxon>Caulobacter</taxon>
    </lineage>
</organism>
<dbReference type="PANTHER" id="PTHR47505">
    <property type="entry name" value="DNA UTILIZATION PROTEIN YHGH"/>
    <property type="match status" value="1"/>
</dbReference>
<dbReference type="InterPro" id="IPR000836">
    <property type="entry name" value="PRTase_dom"/>
</dbReference>
<dbReference type="CDD" id="cd06223">
    <property type="entry name" value="PRTases_typeI"/>
    <property type="match status" value="1"/>
</dbReference>
<dbReference type="PANTHER" id="PTHR47505:SF1">
    <property type="entry name" value="DNA UTILIZATION PROTEIN YHGH"/>
    <property type="match status" value="1"/>
</dbReference>
<accession>B0SW73</accession>
<keyword evidence="3" id="KW-0328">Glycosyltransferase</keyword>
<dbReference type="AlphaFoldDB" id="B0SW73"/>
<dbReference type="SUPFAM" id="SSF53271">
    <property type="entry name" value="PRTase-like"/>
    <property type="match status" value="1"/>
</dbReference>
<dbReference type="GO" id="GO:0016757">
    <property type="term" value="F:glycosyltransferase activity"/>
    <property type="evidence" value="ECO:0007669"/>
    <property type="project" value="UniProtKB-KW"/>
</dbReference>
<dbReference type="EMBL" id="CP000927">
    <property type="protein sequence ID" value="ABZ70070.1"/>
    <property type="molecule type" value="Genomic_DNA"/>
</dbReference>
<keyword evidence="3" id="KW-0808">Transferase</keyword>
<dbReference type="Pfam" id="PF00156">
    <property type="entry name" value="Pribosyltran"/>
    <property type="match status" value="1"/>
</dbReference>
<evidence type="ECO:0000256" key="1">
    <source>
        <dbReference type="ARBA" id="ARBA00008007"/>
    </source>
</evidence>
<dbReference type="eggNOG" id="COG1040">
    <property type="taxonomic scope" value="Bacteria"/>
</dbReference>
<comment type="similarity">
    <text evidence="1">Belongs to the ComF/GntX family.</text>
</comment>
<sequence length="215" mass="23436">MSAAAWSRITFVDGPVCDGCGAPFAYDAGEIRCVLCQTRPRAFARARAACLYDEHSRDLILKLKHADRTDLSGLFARWLSRSAADLLDEAEAVVPVPMHRSRLLRRRYNQAAEIARPLCAQSGRPYLPDALIRRRDTDSQGGKSATGRRRNVAAAFAVPEARRHRVTGRKVLLIDDVLTTGATAEGCARALLAAGATQVTLAVVARVTEMQARPI</sequence>
<proteinExistence type="inferred from homology"/>
<dbReference type="InterPro" id="IPR029057">
    <property type="entry name" value="PRTase-like"/>
</dbReference>
<dbReference type="STRING" id="366602.Caul_0939"/>
<dbReference type="HOGENOM" id="CLU_054549_0_0_5"/>
<reference evidence="3" key="1">
    <citation type="submission" date="2008-01" db="EMBL/GenBank/DDBJ databases">
        <title>Complete sequence of chromosome of Caulobacter sp. K31.</title>
        <authorList>
            <consortium name="US DOE Joint Genome Institute"/>
            <person name="Copeland A."/>
            <person name="Lucas S."/>
            <person name="Lapidus A."/>
            <person name="Barry K."/>
            <person name="Glavina del Rio T."/>
            <person name="Dalin E."/>
            <person name="Tice H."/>
            <person name="Pitluck S."/>
            <person name="Bruce D."/>
            <person name="Goodwin L."/>
            <person name="Thompson L.S."/>
            <person name="Brettin T."/>
            <person name="Detter J.C."/>
            <person name="Han C."/>
            <person name="Schmutz J."/>
            <person name="Larimer F."/>
            <person name="Land M."/>
            <person name="Hauser L."/>
            <person name="Kyrpides N."/>
            <person name="Kim E."/>
            <person name="Stephens C."/>
            <person name="Richardson P."/>
        </authorList>
    </citation>
    <scope>NUCLEOTIDE SEQUENCE [LARGE SCALE GENOMIC DNA]</scope>
    <source>
        <strain evidence="3">K31</strain>
    </source>
</reference>
<name>B0SW73_CAUSK</name>